<evidence type="ECO:0000256" key="1">
    <source>
        <dbReference type="SAM" id="SignalP"/>
    </source>
</evidence>
<comment type="caution">
    <text evidence="2">The sequence shown here is derived from an EMBL/GenBank/DDBJ whole genome shotgun (WGS) entry which is preliminary data.</text>
</comment>
<dbReference type="EMBL" id="LMWX01000013">
    <property type="protein sequence ID" value="KUN87775.1"/>
    <property type="molecule type" value="Genomic_DNA"/>
</dbReference>
<sequence length="154" mass="16198">MHLRTGFIAAATLGTALITMTAATAAPANTVPWSAQYHTASASGQRWLESDGPLASPSLIVNGTLSNAGDGCYSLWTKFVFDIIPAPAHKQADVCGRKAVDVAIRQAYRLTTTGYLAVCKGTKDTTSCSPWQTITSWPIAAPKAEETRGNSVSP</sequence>
<protein>
    <recommendedName>
        <fullName evidence="4">Secreted protein</fullName>
    </recommendedName>
</protein>
<name>A0A101T8U2_9ACTN</name>
<feature type="chain" id="PRO_5007107049" description="Secreted protein" evidence="1">
    <location>
        <begin position="26"/>
        <end position="154"/>
    </location>
</feature>
<evidence type="ECO:0000313" key="2">
    <source>
        <dbReference type="EMBL" id="KUN87775.1"/>
    </source>
</evidence>
<evidence type="ECO:0000313" key="3">
    <source>
        <dbReference type="Proteomes" id="UP000053024"/>
    </source>
</evidence>
<accession>A0A101T8U2</accession>
<dbReference type="RefSeq" id="WP_061918934.1">
    <property type="nucleotide sequence ID" value="NZ_KQ948853.1"/>
</dbReference>
<gene>
    <name evidence="2" type="ORF">AQJ66_09080</name>
</gene>
<keyword evidence="3" id="KW-1185">Reference proteome</keyword>
<feature type="signal peptide" evidence="1">
    <location>
        <begin position="1"/>
        <end position="25"/>
    </location>
</feature>
<dbReference type="Proteomes" id="UP000053024">
    <property type="component" value="Unassembled WGS sequence"/>
</dbReference>
<evidence type="ECO:0008006" key="4">
    <source>
        <dbReference type="Google" id="ProtNLM"/>
    </source>
</evidence>
<proteinExistence type="predicted"/>
<keyword evidence="1" id="KW-0732">Signal</keyword>
<dbReference type="AlphaFoldDB" id="A0A101T8U2"/>
<organism evidence="2 3">
    <name type="scientific">Streptomyces bungoensis</name>
    <dbReference type="NCBI Taxonomy" id="285568"/>
    <lineage>
        <taxon>Bacteria</taxon>
        <taxon>Bacillati</taxon>
        <taxon>Actinomycetota</taxon>
        <taxon>Actinomycetes</taxon>
        <taxon>Kitasatosporales</taxon>
        <taxon>Streptomycetaceae</taxon>
        <taxon>Streptomyces</taxon>
    </lineage>
</organism>
<reference evidence="2 3" key="1">
    <citation type="submission" date="2015-10" db="EMBL/GenBank/DDBJ databases">
        <title>Draft genome sequence of Streptomyces bungoensis DSM 41781, type strain for the species Streptomyces bungoensis.</title>
        <authorList>
            <person name="Ruckert C."/>
            <person name="Winkler A."/>
            <person name="Kalinowski J."/>
            <person name="Kampfer P."/>
            <person name="Glaeser S."/>
        </authorList>
    </citation>
    <scope>NUCLEOTIDE SEQUENCE [LARGE SCALE GENOMIC DNA]</scope>
    <source>
        <strain evidence="2 3">DSM 41781</strain>
    </source>
</reference>
<dbReference type="OrthoDB" id="3690785at2"/>